<organism evidence="10 11">
    <name type="scientific">Halobacillus alkaliphilus</name>
    <dbReference type="NCBI Taxonomy" id="396056"/>
    <lineage>
        <taxon>Bacteria</taxon>
        <taxon>Bacillati</taxon>
        <taxon>Bacillota</taxon>
        <taxon>Bacilli</taxon>
        <taxon>Bacillales</taxon>
        <taxon>Bacillaceae</taxon>
        <taxon>Halobacillus</taxon>
    </lineage>
</organism>
<proteinExistence type="inferred from homology"/>
<dbReference type="InterPro" id="IPR011611">
    <property type="entry name" value="PfkB_dom"/>
</dbReference>
<comment type="pathway">
    <text evidence="7">Carbohydrate metabolism; D-tagatose 6-phosphate degradation; D-glyceraldehyde 3-phosphate and glycerone phosphate from D-tagatose 6-phosphate: step 1/2.</text>
</comment>
<protein>
    <recommendedName>
        <fullName evidence="7">Tagatose-6-phosphate kinase</fullName>
        <ecNumber evidence="7">2.7.1.144</ecNumber>
    </recommendedName>
</protein>
<keyword evidence="11" id="KW-1185">Reference proteome</keyword>
<dbReference type="GO" id="GO:0005524">
    <property type="term" value="F:ATP binding"/>
    <property type="evidence" value="ECO:0007669"/>
    <property type="project" value="UniProtKB-UniRule"/>
</dbReference>
<evidence type="ECO:0000256" key="5">
    <source>
        <dbReference type="ARBA" id="ARBA00022840"/>
    </source>
</evidence>
<dbReference type="EC" id="2.7.1.144" evidence="7"/>
<sequence length="317" mass="34345">MIYTCTLNPSIDYVMNVDEFKPGDLNRASQTFFYPGGKGINVSRVMARLGVKTIALGFTGGFTGEFVKDFLNKEEINHQFIDTEQNTRVNVKLKSQQESEINGPGPILSSKHQEELMEQIRTLTSEDTLILAGSVPSSLPGDFYITIADMCSKNGTKLAVDTSGKALKELVGRPIYLLKPNHHELGELFNVTIDSMEKAAHYGQKLADQGVQHVIVSMGGDGAVYIGTDQQFYSNVPKGQLKNSVGAGDSVVSGFLASMAQGKSTEEAFRIGVASGSATAFQDDLCTAEDVEELLDEVKISSLIIGGKPNENHRIID</sequence>
<dbReference type="FunFam" id="3.40.1190.20:FF:000001">
    <property type="entry name" value="Phosphofructokinase"/>
    <property type="match status" value="1"/>
</dbReference>
<dbReference type="GO" id="GO:0005829">
    <property type="term" value="C:cytosol"/>
    <property type="evidence" value="ECO:0007669"/>
    <property type="project" value="TreeGrafter"/>
</dbReference>
<comment type="function">
    <text evidence="8">Catalyzes the ATP-dependent phosphorylation of fructose-l-phosphate to fructose-l,6-bisphosphate.</text>
</comment>
<dbReference type="InterPro" id="IPR002173">
    <property type="entry name" value="Carboh/pur_kinase_PfkB_CS"/>
</dbReference>
<dbReference type="GO" id="GO:0016052">
    <property type="term" value="P:carbohydrate catabolic process"/>
    <property type="evidence" value="ECO:0007669"/>
    <property type="project" value="UniProtKB-ARBA"/>
</dbReference>
<evidence type="ECO:0000313" key="11">
    <source>
        <dbReference type="Proteomes" id="UP000198897"/>
    </source>
</evidence>
<keyword evidence="2 7" id="KW-0808">Transferase</keyword>
<evidence type="ECO:0000256" key="1">
    <source>
        <dbReference type="ARBA" id="ARBA00005380"/>
    </source>
</evidence>
<dbReference type="PROSITE" id="PS00584">
    <property type="entry name" value="PFKB_KINASES_2"/>
    <property type="match status" value="1"/>
</dbReference>
<dbReference type="NCBIfam" id="TIGR03168">
    <property type="entry name" value="1-PFK"/>
    <property type="match status" value="1"/>
</dbReference>
<dbReference type="PANTHER" id="PTHR46566:SF1">
    <property type="entry name" value="1-PHOSPHOFRUCTOKINASE"/>
    <property type="match status" value="1"/>
</dbReference>
<dbReference type="PIRSF" id="PIRSF000535">
    <property type="entry name" value="1PFK/6PFK/LacC"/>
    <property type="match status" value="1"/>
</dbReference>
<evidence type="ECO:0000256" key="7">
    <source>
        <dbReference type="PIRNR" id="PIRNR000535"/>
    </source>
</evidence>
<dbReference type="OrthoDB" id="9801219at2"/>
<evidence type="ECO:0000256" key="4">
    <source>
        <dbReference type="ARBA" id="ARBA00022777"/>
    </source>
</evidence>
<gene>
    <name evidence="10" type="ORF">SAMN05216353_11386</name>
</gene>
<dbReference type="RefSeq" id="WP_089751810.1">
    <property type="nucleotide sequence ID" value="NZ_FOOG01000013.1"/>
</dbReference>
<feature type="domain" description="Carbohydrate kinase PfkB" evidence="9">
    <location>
        <begin position="10"/>
        <end position="282"/>
    </location>
</feature>
<dbReference type="InterPro" id="IPR022463">
    <property type="entry name" value="1-PFruKinase"/>
</dbReference>
<dbReference type="CDD" id="cd01164">
    <property type="entry name" value="FruK_PfkB_like"/>
    <property type="match status" value="1"/>
</dbReference>
<accession>A0A1I2MJ48</accession>
<comment type="catalytic activity">
    <reaction evidence="6 8">
        <text>beta-D-fructose 1-phosphate + ATP = beta-D-fructose 1,6-bisphosphate + ADP + H(+)</text>
        <dbReference type="Rhea" id="RHEA:14213"/>
        <dbReference type="ChEBI" id="CHEBI:15378"/>
        <dbReference type="ChEBI" id="CHEBI:30616"/>
        <dbReference type="ChEBI" id="CHEBI:32966"/>
        <dbReference type="ChEBI" id="CHEBI:138881"/>
        <dbReference type="ChEBI" id="CHEBI:456216"/>
        <dbReference type="EC" id="2.7.1.56"/>
    </reaction>
</comment>
<keyword evidence="4 8" id="KW-0418">Kinase</keyword>
<comment type="catalytic activity">
    <reaction evidence="7">
        <text>D-tagatofuranose 6-phosphate + ATP = D-tagatofuranose 1,6-bisphosphate + ADP + H(+)</text>
        <dbReference type="Rhea" id="RHEA:12420"/>
        <dbReference type="ChEBI" id="CHEBI:15378"/>
        <dbReference type="ChEBI" id="CHEBI:30616"/>
        <dbReference type="ChEBI" id="CHEBI:58694"/>
        <dbReference type="ChEBI" id="CHEBI:58695"/>
        <dbReference type="ChEBI" id="CHEBI:456216"/>
        <dbReference type="EC" id="2.7.1.144"/>
    </reaction>
</comment>
<keyword evidence="7" id="KW-0423">Lactose metabolism</keyword>
<comment type="similarity">
    <text evidence="7">Belongs to the carbohydrate kinase PfkB family. LacC subfamily.</text>
</comment>
<dbReference type="PROSITE" id="PS00583">
    <property type="entry name" value="PFKB_KINASES_1"/>
    <property type="match status" value="1"/>
</dbReference>
<dbReference type="EMBL" id="FOOG01000013">
    <property type="protein sequence ID" value="SFF91534.1"/>
    <property type="molecule type" value="Genomic_DNA"/>
</dbReference>
<evidence type="ECO:0000259" key="9">
    <source>
        <dbReference type="Pfam" id="PF00294"/>
    </source>
</evidence>
<dbReference type="AlphaFoldDB" id="A0A1I2MJ48"/>
<dbReference type="InterPro" id="IPR029056">
    <property type="entry name" value="Ribokinase-like"/>
</dbReference>
<dbReference type="Proteomes" id="UP000198897">
    <property type="component" value="Unassembled WGS sequence"/>
</dbReference>
<dbReference type="SUPFAM" id="SSF53613">
    <property type="entry name" value="Ribokinase-like"/>
    <property type="match status" value="1"/>
</dbReference>
<evidence type="ECO:0000256" key="2">
    <source>
        <dbReference type="ARBA" id="ARBA00022679"/>
    </source>
</evidence>
<name>A0A1I2MJ48_9BACI</name>
<dbReference type="UniPathway" id="UPA00704">
    <property type="reaction ID" value="UER00715"/>
</dbReference>
<dbReference type="InterPro" id="IPR017583">
    <property type="entry name" value="Tagatose/fructose_Pkinase"/>
</dbReference>
<dbReference type="GO" id="GO:0008662">
    <property type="term" value="F:1-phosphofructokinase activity"/>
    <property type="evidence" value="ECO:0007669"/>
    <property type="project" value="UniProtKB-UniRule"/>
</dbReference>
<evidence type="ECO:0000256" key="8">
    <source>
        <dbReference type="RuleBase" id="RU369061"/>
    </source>
</evidence>
<dbReference type="GO" id="GO:0009024">
    <property type="term" value="F:tagatose-6-phosphate kinase activity"/>
    <property type="evidence" value="ECO:0007669"/>
    <property type="project" value="UniProtKB-EC"/>
</dbReference>
<dbReference type="GO" id="GO:0044281">
    <property type="term" value="P:small molecule metabolic process"/>
    <property type="evidence" value="ECO:0007669"/>
    <property type="project" value="UniProtKB-ARBA"/>
</dbReference>
<dbReference type="GO" id="GO:0005988">
    <property type="term" value="P:lactose metabolic process"/>
    <property type="evidence" value="ECO:0007669"/>
    <property type="project" value="UniProtKB-KW"/>
</dbReference>
<evidence type="ECO:0000256" key="6">
    <source>
        <dbReference type="ARBA" id="ARBA00047745"/>
    </source>
</evidence>
<reference evidence="11" key="1">
    <citation type="submission" date="2016-10" db="EMBL/GenBank/DDBJ databases">
        <authorList>
            <person name="Varghese N."/>
            <person name="Submissions S."/>
        </authorList>
    </citation>
    <scope>NUCLEOTIDE SEQUENCE [LARGE SCALE GENOMIC DNA]</scope>
    <source>
        <strain evidence="11">FP5</strain>
    </source>
</reference>
<evidence type="ECO:0000256" key="3">
    <source>
        <dbReference type="ARBA" id="ARBA00022741"/>
    </source>
</evidence>
<dbReference type="PANTHER" id="PTHR46566">
    <property type="entry name" value="1-PHOSPHOFRUCTOKINASE-RELATED"/>
    <property type="match status" value="1"/>
</dbReference>
<dbReference type="NCBIfam" id="TIGR03828">
    <property type="entry name" value="pfkB"/>
    <property type="match status" value="1"/>
</dbReference>
<evidence type="ECO:0000313" key="10">
    <source>
        <dbReference type="EMBL" id="SFF91534.1"/>
    </source>
</evidence>
<dbReference type="Gene3D" id="3.40.1190.20">
    <property type="match status" value="1"/>
</dbReference>
<keyword evidence="5 7" id="KW-0067">ATP-binding</keyword>
<comment type="similarity">
    <text evidence="1">Belongs to the carbohydrate kinase pfkB family.</text>
</comment>
<keyword evidence="3 7" id="KW-0547">Nucleotide-binding</keyword>
<dbReference type="GO" id="GO:2001059">
    <property type="term" value="P:D-tagatose 6-phosphate catabolic process"/>
    <property type="evidence" value="ECO:0007669"/>
    <property type="project" value="UniProtKB-UniPathway"/>
</dbReference>
<dbReference type="Pfam" id="PF00294">
    <property type="entry name" value="PfkB"/>
    <property type="match status" value="1"/>
</dbReference>